<proteinExistence type="predicted"/>
<reference evidence="1 2" key="1">
    <citation type="submission" date="2019-07" db="EMBL/GenBank/DDBJ databases">
        <authorList>
            <person name="Kim J."/>
        </authorList>
    </citation>
    <scope>NUCLEOTIDE SEQUENCE [LARGE SCALE GENOMIC DNA]</scope>
    <source>
        <strain evidence="2">dk17</strain>
    </source>
</reference>
<name>A0A563U325_9SPHI</name>
<comment type="caution">
    <text evidence="1">The sequence shown here is derived from an EMBL/GenBank/DDBJ whole genome shotgun (WGS) entry which is preliminary data.</text>
</comment>
<dbReference type="EMBL" id="VOEJ01000008">
    <property type="protein sequence ID" value="TWR25722.1"/>
    <property type="molecule type" value="Genomic_DNA"/>
</dbReference>
<dbReference type="AlphaFoldDB" id="A0A563U325"/>
<gene>
    <name evidence="1" type="ORF">FPZ43_15665</name>
</gene>
<sequence>MAVDKKISELPVTPGIGANDISVLVNNGVDYQFSISLLLQYLTSNITSGASITFGAVLPQNNTGKNGDVFLKTSTGQFAQKKSGIWTVVYTLPEANGADGTLLYGAGNPAIALGKNNDSYIDTLSGIFYQKRDLNWQQAFSMQSGPPGPRGLAGETGLRGQDGRTILSGDTNPSNALGTEGDFYINTATYHFFGPKVWGDWGTPVNMFFQPVEPYAFKFLSGGSNPIIVDNWQTAFFENYGNGEFIVQFTDDDGNYQDRPDIGIKRILDRSGRLPIQTAISLDLPDYPDGRLIIKYSNLTLL</sequence>
<dbReference type="Proteomes" id="UP000320042">
    <property type="component" value="Unassembled WGS sequence"/>
</dbReference>
<dbReference type="OrthoDB" id="8457242at2"/>
<dbReference type="RefSeq" id="WP_146382879.1">
    <property type="nucleotide sequence ID" value="NZ_VOEJ01000008.1"/>
</dbReference>
<keyword evidence="2" id="KW-1185">Reference proteome</keyword>
<organism evidence="1 2">
    <name type="scientific">Mucilaginibacter pallidiroseus</name>
    <dbReference type="NCBI Taxonomy" id="2599295"/>
    <lineage>
        <taxon>Bacteria</taxon>
        <taxon>Pseudomonadati</taxon>
        <taxon>Bacteroidota</taxon>
        <taxon>Sphingobacteriia</taxon>
        <taxon>Sphingobacteriales</taxon>
        <taxon>Sphingobacteriaceae</taxon>
        <taxon>Mucilaginibacter</taxon>
    </lineage>
</organism>
<evidence type="ECO:0000313" key="2">
    <source>
        <dbReference type="Proteomes" id="UP000320042"/>
    </source>
</evidence>
<accession>A0A563U325</accession>
<evidence type="ECO:0000313" key="1">
    <source>
        <dbReference type="EMBL" id="TWR25722.1"/>
    </source>
</evidence>
<protein>
    <submittedName>
        <fullName evidence="1">Uncharacterized protein</fullName>
    </submittedName>
</protein>